<dbReference type="InterPro" id="IPR051677">
    <property type="entry name" value="AfsR-DnrI-RedD_regulator"/>
</dbReference>
<comment type="caution">
    <text evidence="2">The sequence shown here is derived from an EMBL/GenBank/DDBJ whole genome shotgun (WGS) entry which is preliminary data.</text>
</comment>
<dbReference type="InterPro" id="IPR011990">
    <property type="entry name" value="TPR-like_helical_dom_sf"/>
</dbReference>
<dbReference type="Gene3D" id="1.25.40.10">
    <property type="entry name" value="Tetratricopeptide repeat domain"/>
    <property type="match status" value="1"/>
</dbReference>
<accession>A0A4R2Q3U9</accession>
<dbReference type="Gene3D" id="1.10.10.10">
    <property type="entry name" value="Winged helix-like DNA-binding domain superfamily/Winged helix DNA-binding domain"/>
    <property type="match status" value="1"/>
</dbReference>
<name>A0A4R2Q3U9_9RHOB</name>
<protein>
    <recommendedName>
        <fullName evidence="4">DNA-binding SARP family transcriptional activator</fullName>
    </recommendedName>
</protein>
<gene>
    <name evidence="2" type="ORF">EV662_102454</name>
</gene>
<dbReference type="SUPFAM" id="SSF48452">
    <property type="entry name" value="TPR-like"/>
    <property type="match status" value="1"/>
</dbReference>
<evidence type="ECO:0000256" key="1">
    <source>
        <dbReference type="SAM" id="MobiDB-lite"/>
    </source>
</evidence>
<evidence type="ECO:0008006" key="4">
    <source>
        <dbReference type="Google" id="ProtNLM"/>
    </source>
</evidence>
<feature type="compositionally biased region" description="Basic and acidic residues" evidence="1">
    <location>
        <begin position="15"/>
        <end position="25"/>
    </location>
</feature>
<organism evidence="2 3">
    <name type="scientific">Rhodovulum marinum</name>
    <dbReference type="NCBI Taxonomy" id="320662"/>
    <lineage>
        <taxon>Bacteria</taxon>
        <taxon>Pseudomonadati</taxon>
        <taxon>Pseudomonadota</taxon>
        <taxon>Alphaproteobacteria</taxon>
        <taxon>Rhodobacterales</taxon>
        <taxon>Paracoccaceae</taxon>
        <taxon>Rhodovulum</taxon>
    </lineage>
</organism>
<dbReference type="InterPro" id="IPR016032">
    <property type="entry name" value="Sig_transdc_resp-reg_C-effctor"/>
</dbReference>
<evidence type="ECO:0000313" key="2">
    <source>
        <dbReference type="EMBL" id="TCP43257.1"/>
    </source>
</evidence>
<sequence>MLYSPSAEGANGGRARVDTGSDRTGTRPAGPGTRTGGCACACLVGPLRLRSGTGRDITPRRPLLQAILAVLVTARDQSRPRSILQEMFWGAAPPDKAAASLRNKLYELRKELAPLGGEVLMADRHAVWLAPGRIRLDPARPGGPTFLEGMDLRIEGAELFEDWLREMRAAEDPAPSPTGPAAPALSGARGARRIALGLLPSLHAGLSRADLIRADGFPDAIARLVAQTTTLDVHDLRGHEVQAVPLPVETGQGATHFLQARVERRGKRLNLTFRLHEASARRLVWVSDPLDALAPDHEETVCALAETLLQQMAASPAAEGYPDLFPWTALTALFSLDGALIDRTEATVERMLAEGGPAYLDCVRLFAQVFKLHEGVARPERVTPEALVDVLAAMPPTHPLLPLCQSLAGYSAHMLMGENDLAEALVDEAARRAPNLALNLDHLAVMRLMRGDLDGAGAAHARCLRAGAASPWRYTYDVTGAMVSMARGDVRGALTCANRALMRKPRFLGALRYAMAGFALAGNAGDARRMQARIATLRPGHDLSDWTENLMRRTPPGLGARLSRSLRDSGLV</sequence>
<feature type="region of interest" description="Disordered" evidence="1">
    <location>
        <begin position="1"/>
        <end position="33"/>
    </location>
</feature>
<keyword evidence="3" id="KW-1185">Reference proteome</keyword>
<reference evidence="2 3" key="1">
    <citation type="submission" date="2019-03" db="EMBL/GenBank/DDBJ databases">
        <title>Genomic Encyclopedia of Type Strains, Phase IV (KMG-IV): sequencing the most valuable type-strain genomes for metagenomic binning, comparative biology and taxonomic classification.</title>
        <authorList>
            <person name="Goeker M."/>
        </authorList>
    </citation>
    <scope>NUCLEOTIDE SEQUENCE [LARGE SCALE GENOMIC DNA]</scope>
    <source>
        <strain evidence="2 3">DSM 18063</strain>
    </source>
</reference>
<dbReference type="GO" id="GO:0006355">
    <property type="term" value="P:regulation of DNA-templated transcription"/>
    <property type="evidence" value="ECO:0007669"/>
    <property type="project" value="InterPro"/>
</dbReference>
<dbReference type="InterPro" id="IPR036388">
    <property type="entry name" value="WH-like_DNA-bd_sf"/>
</dbReference>
<dbReference type="Proteomes" id="UP000294835">
    <property type="component" value="Unassembled WGS sequence"/>
</dbReference>
<proteinExistence type="predicted"/>
<dbReference type="PANTHER" id="PTHR35807">
    <property type="entry name" value="TRANSCRIPTIONAL REGULATOR REDD-RELATED"/>
    <property type="match status" value="1"/>
</dbReference>
<dbReference type="GO" id="GO:0003677">
    <property type="term" value="F:DNA binding"/>
    <property type="evidence" value="ECO:0007669"/>
    <property type="project" value="InterPro"/>
</dbReference>
<evidence type="ECO:0000313" key="3">
    <source>
        <dbReference type="Proteomes" id="UP000294835"/>
    </source>
</evidence>
<dbReference type="SUPFAM" id="SSF46894">
    <property type="entry name" value="C-terminal effector domain of the bipartite response regulators"/>
    <property type="match status" value="1"/>
</dbReference>
<dbReference type="AlphaFoldDB" id="A0A4R2Q3U9"/>
<dbReference type="EMBL" id="SLXP01000002">
    <property type="protein sequence ID" value="TCP43257.1"/>
    <property type="molecule type" value="Genomic_DNA"/>
</dbReference>